<gene>
    <name evidence="1" type="ORF">UW68_C0002G0001</name>
</gene>
<protein>
    <recommendedName>
        <fullName evidence="3">Glycosyl transferase group 1</fullName>
    </recommendedName>
</protein>
<dbReference type="AlphaFoldDB" id="A0A0G1LY22"/>
<dbReference type="STRING" id="1618384.UW68_C0002G0001"/>
<reference evidence="1 2" key="1">
    <citation type="journal article" date="2015" name="Nature">
        <title>rRNA introns, odd ribosomes, and small enigmatic genomes across a large radiation of phyla.</title>
        <authorList>
            <person name="Brown C.T."/>
            <person name="Hug L.A."/>
            <person name="Thomas B.C."/>
            <person name="Sharon I."/>
            <person name="Castelle C.J."/>
            <person name="Singh A."/>
            <person name="Wilkins M.J."/>
            <person name="Williams K.H."/>
            <person name="Banfield J.F."/>
        </authorList>
    </citation>
    <scope>NUCLEOTIDE SEQUENCE [LARGE SCALE GENOMIC DNA]</scope>
</reference>
<evidence type="ECO:0008006" key="3">
    <source>
        <dbReference type="Google" id="ProtNLM"/>
    </source>
</evidence>
<organism evidence="1 2">
    <name type="scientific">Candidatus Collierbacteria bacterium GW2011_GWB1_44_6</name>
    <dbReference type="NCBI Taxonomy" id="1618384"/>
    <lineage>
        <taxon>Bacteria</taxon>
        <taxon>Candidatus Collieribacteriota</taxon>
    </lineage>
</organism>
<name>A0A0G1LY22_9BACT</name>
<proteinExistence type="predicted"/>
<feature type="non-terminal residue" evidence="1">
    <location>
        <position position="24"/>
    </location>
</feature>
<sequence length="24" mass="2724">MKILMLTPYLPYPDSSGGQIRTQN</sequence>
<comment type="caution">
    <text evidence="1">The sequence shown here is derived from an EMBL/GenBank/DDBJ whole genome shotgun (WGS) entry which is preliminary data.</text>
</comment>
<evidence type="ECO:0000313" key="1">
    <source>
        <dbReference type="EMBL" id="KKT73732.1"/>
    </source>
</evidence>
<accession>A0A0G1LY22</accession>
<dbReference type="Proteomes" id="UP000034835">
    <property type="component" value="Unassembled WGS sequence"/>
</dbReference>
<dbReference type="EMBL" id="LCJG01000002">
    <property type="protein sequence ID" value="KKT73732.1"/>
    <property type="molecule type" value="Genomic_DNA"/>
</dbReference>
<evidence type="ECO:0000313" key="2">
    <source>
        <dbReference type="Proteomes" id="UP000034835"/>
    </source>
</evidence>